<evidence type="ECO:0000256" key="5">
    <source>
        <dbReference type="SAM" id="MobiDB-lite"/>
    </source>
</evidence>
<evidence type="ECO:0000313" key="9">
    <source>
        <dbReference type="EMBL" id="CAA7402956.1"/>
    </source>
</evidence>
<sequence>MEAEGTTGSSASRRPRSKMLGEQHHSSLLVGRIVEKGFSSSALSGAPASSPRLTVLPFPVARHRSHGPHWTPVATTRGAEEDDAEEDKDIVDYGLAAPLVRPMKKIEKKGLDFSRWRELLDGKHSTFSSKVKQKHESAVVLKPVDKEMGDAIEAPAAAAELGLKRKETDSIFSPVADTSISRVDTRDRRTRKQGEIEYQSVRQPTSMDVDYESLDSTVQHRGKFSMMEDINAENLIRLAQMSPQEIADSQAEIMGKMDPTILAMLRKRGQDKRRNMRATPAEEKGKTSLNGANLVERAKSSYQEEAAKPERSEIPQDAANRQSETTTSSEKMESSDINNEWAPSGVGDSGSWKSWCQRVEKVRLLRFRLDGNVINDGIPMELKNGLNTSFSQYNPENVAERDFLRTEGDPGAAGYTIKEAIALTRSIIPSQRCFALQLLASVLHKCLHHLQQKEADSNLSNANCSHEAVDWQAIWAYVLGPEPEIALSLRISLDDNHNSVILASAKVFQSILSFDVNEFYFNLSEKLCVYEIDVYTAPIFRSRPDINFGYLHGGFWKYSSKPSNILPFNDQYEDADDEERRTIQDDVVLAGQDIAGGLVRMGILPRICYLLEVDPLPTLDECLVSILVALARHSPSCATAIIKCPRLIETVVHRFTKHLAVDVHPSMIKSVVLLRVLSQSDRQHCSEFVRCGFFRDMMWHMYRGPISLDQWIKSGKEHRNLTSCLMVEQLRFWKVCIRHGYCASYFDDFFPVMCTWLNLPTLDRLVGENVLEEFALVTREAYHVLEALSHRLPRLHSEVQLEREVSEFPNDMESWSWSRVVPMVELATKWLSLKTSSLMPFILPREENSVSNESNSAANCILWVISAIMHMLSSIFDKVIPKDSLGHEEGTAAVLPWLPFFIPKVGLEIVKNGIFDFAHPNGRVDKGVPGGNMSLVSVLCQLRTHNALETSFSSVSCLHGLVRLVNSVDKCIQSSKVFSLSGQSLQEDYSGTDDKVLEDGISKGALTELSRVLSLFMTLAASGWQHMLRTEVSGRGGPAPGIGLGWGSSGGGFWSTKYLLAQAEAHLIMSLFTTIPIVPGKDPTLLGVTSPVTDGSSEMAFALPRINAILGVCLISGPRDRIILEKALDVLLQAPVLEFLGFCIDHFIHVNRGLKSFRWQYCYEDYRYFSNMLSSHFRSFWLSFKSKSSSKRDDSSTKGKSSEKHDALGTIPEDMETSEVGSKYPDACSLQVEWAYQRLPLPAHWFLSPLSCVMTGGDANNPSSSYRKTSDIRSSGDCLDVAKSGLLFLLGLEALSYLADSMDSDFPVQAVPLIWKLHALSMVLLVRMETADVLEDAKSRDNYECLQEFYGQKIDQLRLQNGRSTQARNHNAESSSECPSLLEAGKNHEPEFLNFQTQVHESYATFIETLIEQFGAVSYGNVLYGRQIALYLHRSVEVAVRLAAWNSLVNSHVLELLPPLDKCFGEAEGYLEPVEDNEGILEAYAKTWVSEPLDRAAARGSITFALPMHHLSWFIFNGSSDKVPFRNKLVKSLLRGYSRKPQLKKMLLCLIRYERPKLQCGHDSEVTPLQESESIRRFDILSAACEGNSSLLCELGKLKLP</sequence>
<reference evidence="9" key="1">
    <citation type="submission" date="2020-02" db="EMBL/GenBank/DDBJ databases">
        <authorList>
            <person name="Scholz U."/>
            <person name="Mascher M."/>
            <person name="Fiebig A."/>
        </authorList>
    </citation>
    <scope>NUCLEOTIDE SEQUENCE</scope>
</reference>
<evidence type="ECO:0000313" key="10">
    <source>
        <dbReference type="Proteomes" id="UP000663760"/>
    </source>
</evidence>
<feature type="region of interest" description="Disordered" evidence="5">
    <location>
        <begin position="267"/>
        <end position="351"/>
    </location>
</feature>
<dbReference type="InterPro" id="IPR057989">
    <property type="entry name" value="TPR_RPAP1/MINIYO-like"/>
</dbReference>
<keyword evidence="4" id="KW-0539">Nucleus</keyword>
<feature type="region of interest" description="Disordered" evidence="5">
    <location>
        <begin position="1188"/>
        <end position="1211"/>
    </location>
</feature>
<evidence type="ECO:0000256" key="1">
    <source>
        <dbReference type="ARBA" id="ARBA00004123"/>
    </source>
</evidence>
<protein>
    <submittedName>
        <fullName evidence="9">Uncharacterized protein</fullName>
    </submittedName>
</protein>
<feature type="region of interest" description="Disordered" evidence="5">
    <location>
        <begin position="1"/>
        <end position="25"/>
    </location>
</feature>
<comment type="similarity">
    <text evidence="2">Belongs to the RPAP1 family.</text>
</comment>
<evidence type="ECO:0000256" key="3">
    <source>
        <dbReference type="ARBA" id="ARBA00023163"/>
    </source>
</evidence>
<evidence type="ECO:0000259" key="6">
    <source>
        <dbReference type="Pfam" id="PF08620"/>
    </source>
</evidence>
<dbReference type="Pfam" id="PF25766">
    <property type="entry name" value="TPR_RPAP1"/>
    <property type="match status" value="1"/>
</dbReference>
<keyword evidence="3" id="KW-0804">Transcription</keyword>
<feature type="compositionally biased region" description="Basic and acidic residues" evidence="5">
    <location>
        <begin position="1190"/>
        <end position="1207"/>
    </location>
</feature>
<dbReference type="OrthoDB" id="348201at2759"/>
<dbReference type="InterPro" id="IPR055326">
    <property type="entry name" value="MINIYO"/>
</dbReference>
<feature type="compositionally biased region" description="Polar residues" evidence="5">
    <location>
        <begin position="1"/>
        <end position="12"/>
    </location>
</feature>
<comment type="subcellular location">
    <subcellularLocation>
        <location evidence="1">Nucleus</location>
    </subcellularLocation>
</comment>
<proteinExistence type="inferred from homology"/>
<organism evidence="9 10">
    <name type="scientific">Spirodela intermedia</name>
    <name type="common">Intermediate duckweed</name>
    <dbReference type="NCBI Taxonomy" id="51605"/>
    <lineage>
        <taxon>Eukaryota</taxon>
        <taxon>Viridiplantae</taxon>
        <taxon>Streptophyta</taxon>
        <taxon>Embryophyta</taxon>
        <taxon>Tracheophyta</taxon>
        <taxon>Spermatophyta</taxon>
        <taxon>Magnoliopsida</taxon>
        <taxon>Liliopsida</taxon>
        <taxon>Araceae</taxon>
        <taxon>Lemnoideae</taxon>
        <taxon>Spirodela</taxon>
    </lineage>
</organism>
<keyword evidence="10" id="KW-1185">Reference proteome</keyword>
<evidence type="ECO:0000256" key="2">
    <source>
        <dbReference type="ARBA" id="ARBA00009953"/>
    </source>
</evidence>
<evidence type="ECO:0000256" key="4">
    <source>
        <dbReference type="ARBA" id="ARBA00023242"/>
    </source>
</evidence>
<dbReference type="InterPro" id="IPR013929">
    <property type="entry name" value="RPAP1_C"/>
</dbReference>
<feature type="compositionally biased region" description="Basic and acidic residues" evidence="5">
    <location>
        <begin position="305"/>
        <end position="314"/>
    </location>
</feature>
<dbReference type="Pfam" id="PF08620">
    <property type="entry name" value="RPAP1_C"/>
    <property type="match status" value="1"/>
</dbReference>
<dbReference type="Proteomes" id="UP000663760">
    <property type="component" value="Chromosome 9"/>
</dbReference>
<gene>
    <name evidence="9" type="ORF">SI8410_09013634</name>
</gene>
<name>A0A7I8L049_SPIIN</name>
<dbReference type="PANTHER" id="PTHR47605:SF2">
    <property type="entry name" value="TRANSCRIPTIONAL ELONGATION REGULATOR MINIYO"/>
    <property type="match status" value="1"/>
</dbReference>
<dbReference type="InterPro" id="IPR013930">
    <property type="entry name" value="RPAP1_N"/>
</dbReference>
<feature type="domain" description="RPAP1 N-terminal" evidence="7">
    <location>
        <begin position="228"/>
        <end position="272"/>
    </location>
</feature>
<feature type="compositionally biased region" description="Basic residues" evidence="5">
    <location>
        <begin position="267"/>
        <end position="276"/>
    </location>
</feature>
<evidence type="ECO:0000259" key="8">
    <source>
        <dbReference type="Pfam" id="PF25766"/>
    </source>
</evidence>
<dbReference type="EMBL" id="LR746272">
    <property type="protein sequence ID" value="CAA7402956.1"/>
    <property type="molecule type" value="Genomic_DNA"/>
</dbReference>
<accession>A0A7I8L049</accession>
<feature type="domain" description="RPAP1/MINIYO-like TPR repeats" evidence="8">
    <location>
        <begin position="1392"/>
        <end position="1520"/>
    </location>
</feature>
<dbReference type="Pfam" id="PF08621">
    <property type="entry name" value="RPAP1_N"/>
    <property type="match status" value="1"/>
</dbReference>
<feature type="domain" description="RPAP1 C-terminal" evidence="6">
    <location>
        <begin position="365"/>
        <end position="446"/>
    </location>
</feature>
<evidence type="ECO:0000259" key="7">
    <source>
        <dbReference type="Pfam" id="PF08621"/>
    </source>
</evidence>
<dbReference type="PANTHER" id="PTHR47605">
    <property type="entry name" value="TRANSCRIPTIONAL ELONGATION REGULATOR MINIYO"/>
    <property type="match status" value="1"/>
</dbReference>